<dbReference type="EMBL" id="HBUF01037320">
    <property type="protein sequence ID" value="CAG6616917.1"/>
    <property type="molecule type" value="Transcribed_RNA"/>
</dbReference>
<name>A0A8D8PXH1_9HEMI</name>
<dbReference type="EMBL" id="HBUF01317461">
    <property type="protein sequence ID" value="CAG6694302.1"/>
    <property type="molecule type" value="Transcribed_RNA"/>
</dbReference>
<dbReference type="EMBL" id="HBUF01037318">
    <property type="protein sequence ID" value="CAG6616913.1"/>
    <property type="molecule type" value="Transcribed_RNA"/>
</dbReference>
<feature type="signal peptide" evidence="1">
    <location>
        <begin position="1"/>
        <end position="20"/>
    </location>
</feature>
<dbReference type="EMBL" id="HBUF01037316">
    <property type="protein sequence ID" value="CAG6616909.1"/>
    <property type="molecule type" value="Transcribed_RNA"/>
</dbReference>
<accession>A0A8D8PXH1</accession>
<protein>
    <submittedName>
        <fullName evidence="2">Uncharacterized protein</fullName>
    </submittedName>
</protein>
<evidence type="ECO:0000313" key="2">
    <source>
        <dbReference type="EMBL" id="CAG6616913.1"/>
    </source>
</evidence>
<evidence type="ECO:0000256" key="1">
    <source>
        <dbReference type="SAM" id="SignalP"/>
    </source>
</evidence>
<dbReference type="EMBL" id="HBUF01037315">
    <property type="protein sequence ID" value="CAG6616907.1"/>
    <property type="molecule type" value="Transcribed_RNA"/>
</dbReference>
<reference evidence="2" key="1">
    <citation type="submission" date="2021-05" db="EMBL/GenBank/DDBJ databases">
        <authorList>
            <person name="Alioto T."/>
            <person name="Alioto T."/>
            <person name="Gomez Garrido J."/>
        </authorList>
    </citation>
    <scope>NUCLEOTIDE SEQUENCE</scope>
</reference>
<proteinExistence type="predicted"/>
<dbReference type="AlphaFoldDB" id="A0A8D8PXH1"/>
<sequence length="277" mass="32760">MKFLITVTVVLISATYIENAEDLENPNEYNFLQSNKPIHEFINMFQKFHEKSNNLKRIKRAFDKSGNSMDTDEQAQIINALPDKTCETLEDDKLKLELGQKYNAEFKQLMKMDGIDLEESVVNQLNQSLVDMFTETMKETMNRYTMKNAYPGYVLQTEFADAIQDFQIEYKKKVTEWFGRINEELPNILFQEQHEEIKTPKGREIYQSLVNHKCKVLRRALRSFINHNYKRMEFEYMNRVMEPVMLSIPRSKKSCEALNFSAEAEYDDFFPAKTTKK</sequence>
<dbReference type="EMBL" id="HBUF01367894">
    <property type="protein sequence ID" value="CAG6724547.1"/>
    <property type="molecule type" value="Transcribed_RNA"/>
</dbReference>
<dbReference type="EMBL" id="HBUF01367896">
    <property type="protein sequence ID" value="CAG6724550.1"/>
    <property type="molecule type" value="Transcribed_RNA"/>
</dbReference>
<keyword evidence="1" id="KW-0732">Signal</keyword>
<organism evidence="2">
    <name type="scientific">Cacopsylla melanoneura</name>
    <dbReference type="NCBI Taxonomy" id="428564"/>
    <lineage>
        <taxon>Eukaryota</taxon>
        <taxon>Metazoa</taxon>
        <taxon>Ecdysozoa</taxon>
        <taxon>Arthropoda</taxon>
        <taxon>Hexapoda</taxon>
        <taxon>Insecta</taxon>
        <taxon>Pterygota</taxon>
        <taxon>Neoptera</taxon>
        <taxon>Paraneoptera</taxon>
        <taxon>Hemiptera</taxon>
        <taxon>Sternorrhyncha</taxon>
        <taxon>Psylloidea</taxon>
        <taxon>Psyllidae</taxon>
        <taxon>Psyllinae</taxon>
        <taxon>Cacopsylla</taxon>
    </lineage>
</organism>
<feature type="chain" id="PRO_5036261715" evidence="1">
    <location>
        <begin position="21"/>
        <end position="277"/>
    </location>
</feature>